<dbReference type="EMBL" id="JABCKV010000175">
    <property type="protein sequence ID" value="KAG5642570.1"/>
    <property type="molecule type" value="Genomic_DNA"/>
</dbReference>
<keyword evidence="13" id="KW-1185">Reference proteome</keyword>
<dbReference type="Pfam" id="PF08234">
    <property type="entry name" value="Spindle_Spc25"/>
    <property type="match status" value="1"/>
</dbReference>
<evidence type="ECO:0000259" key="11">
    <source>
        <dbReference type="Pfam" id="PF08234"/>
    </source>
</evidence>
<evidence type="ECO:0000256" key="2">
    <source>
        <dbReference type="ARBA" id="ARBA00022454"/>
    </source>
</evidence>
<evidence type="ECO:0000256" key="1">
    <source>
        <dbReference type="ARBA" id="ARBA00006379"/>
    </source>
</evidence>
<comment type="subunit">
    <text evidence="9">Component of the NDC80 complex.</text>
</comment>
<dbReference type="OrthoDB" id="4056921at2759"/>
<keyword evidence="5 9" id="KW-0995">Kinetochore</keyword>
<dbReference type="Proteomes" id="UP000775547">
    <property type="component" value="Unassembled WGS sequence"/>
</dbReference>
<evidence type="ECO:0000256" key="3">
    <source>
        <dbReference type="ARBA" id="ARBA00022618"/>
    </source>
</evidence>
<keyword evidence="7 9" id="KW-0131">Cell cycle</keyword>
<feature type="domain" description="Chromosome segregation protein Spc25 C-terminal" evidence="11">
    <location>
        <begin position="172"/>
        <end position="241"/>
    </location>
</feature>
<evidence type="ECO:0000256" key="7">
    <source>
        <dbReference type="ARBA" id="ARBA00023306"/>
    </source>
</evidence>
<name>A0A9P7KB55_9AGAR</name>
<comment type="caution">
    <text evidence="12">The sequence shown here is derived from an EMBL/GenBank/DDBJ whole genome shotgun (WGS) entry which is preliminary data.</text>
</comment>
<accession>A0A9P7KB55</accession>
<organism evidence="12 13">
    <name type="scientific">Asterophora parasitica</name>
    <dbReference type="NCBI Taxonomy" id="117018"/>
    <lineage>
        <taxon>Eukaryota</taxon>
        <taxon>Fungi</taxon>
        <taxon>Dikarya</taxon>
        <taxon>Basidiomycota</taxon>
        <taxon>Agaricomycotina</taxon>
        <taxon>Agaricomycetes</taxon>
        <taxon>Agaricomycetidae</taxon>
        <taxon>Agaricales</taxon>
        <taxon>Tricholomatineae</taxon>
        <taxon>Lyophyllaceae</taxon>
        <taxon>Asterophora</taxon>
    </lineage>
</organism>
<comment type="function">
    <text evidence="9">Acts as a component of the essential kinetochore-associated NDC80 complex, which is required for chromosome segregation and spindle checkpoint activity.</text>
</comment>
<dbReference type="GO" id="GO:0031262">
    <property type="term" value="C:Ndc80 complex"/>
    <property type="evidence" value="ECO:0007669"/>
    <property type="project" value="InterPro"/>
</dbReference>
<proteinExistence type="inferred from homology"/>
<dbReference type="GO" id="GO:0005634">
    <property type="term" value="C:nucleus"/>
    <property type="evidence" value="ECO:0007669"/>
    <property type="project" value="UniProtKB-SubCell"/>
</dbReference>
<dbReference type="PANTHER" id="PTHR14281:SF0">
    <property type="entry name" value="KINETOCHORE PROTEIN SPC25"/>
    <property type="match status" value="1"/>
</dbReference>
<gene>
    <name evidence="12" type="ORF">DXG03_002557</name>
</gene>
<keyword evidence="3 9" id="KW-0132">Cell division</keyword>
<dbReference type="InterPro" id="IPR013255">
    <property type="entry name" value="Spc25_C"/>
</dbReference>
<dbReference type="PANTHER" id="PTHR14281">
    <property type="entry name" value="KINETOCHORE PROTEIN SPC25-RELATED"/>
    <property type="match status" value="1"/>
</dbReference>
<dbReference type="Gene3D" id="3.30.457.50">
    <property type="entry name" value="Chromosome segregation protein Spc25"/>
    <property type="match status" value="1"/>
</dbReference>
<dbReference type="GO" id="GO:0007059">
    <property type="term" value="P:chromosome segregation"/>
    <property type="evidence" value="ECO:0007669"/>
    <property type="project" value="InterPro"/>
</dbReference>
<evidence type="ECO:0000256" key="5">
    <source>
        <dbReference type="ARBA" id="ARBA00022838"/>
    </source>
</evidence>
<sequence>MSHVLRLPQIDLAATLAAPNPAIDLRLQSYETSTRNFLKAVSNYKNRAITTISDRRTAQAAEKKRVIDKTGAIQHEINACKLREIDLVSDLEREKDERKDAELSVAAFKRQLAALKEKCQSIEAEIEQYRAVTANLRRERAADRDTLRGHSDLASSEFAVAERLVGCIVEGIGPESLLIRFTHIEPPPAETECSLVLDLAGAGYRVVTSSPPLVALPLLVNELNTTRDIWVFVKDVRKAYQAQLCPPTS</sequence>
<comment type="similarity">
    <text evidence="1 9">Belongs to the SPC25 family.</text>
</comment>
<evidence type="ECO:0000256" key="10">
    <source>
        <dbReference type="SAM" id="Coils"/>
    </source>
</evidence>
<evidence type="ECO:0000256" key="6">
    <source>
        <dbReference type="ARBA" id="ARBA00023054"/>
    </source>
</evidence>
<keyword evidence="4 9" id="KW-0498">Mitosis</keyword>
<protein>
    <recommendedName>
        <fullName evidence="9">Kinetochore protein SPC25</fullName>
    </recommendedName>
</protein>
<reference evidence="12" key="2">
    <citation type="submission" date="2021-10" db="EMBL/GenBank/DDBJ databases">
        <title>Phylogenomics reveals ancestral predisposition of the termite-cultivated fungus Termitomyces towards a domesticated lifestyle.</title>
        <authorList>
            <person name="Auxier B."/>
            <person name="Grum-Grzhimaylo A."/>
            <person name="Cardenas M.E."/>
            <person name="Lodge J.D."/>
            <person name="Laessoe T."/>
            <person name="Pedersen O."/>
            <person name="Smith M.E."/>
            <person name="Kuyper T.W."/>
            <person name="Franco-Molano E.A."/>
            <person name="Baroni T.J."/>
            <person name="Aanen D.K."/>
        </authorList>
    </citation>
    <scope>NUCLEOTIDE SEQUENCE</scope>
    <source>
        <strain evidence="12">AP01</strain>
        <tissue evidence="12">Mycelium</tissue>
    </source>
</reference>
<reference evidence="12" key="1">
    <citation type="submission" date="2020-07" db="EMBL/GenBank/DDBJ databases">
        <authorList>
            <person name="Nieuwenhuis M."/>
            <person name="Van De Peppel L.J.J."/>
        </authorList>
    </citation>
    <scope>NUCLEOTIDE SEQUENCE</scope>
    <source>
        <strain evidence="12">AP01</strain>
        <tissue evidence="12">Mycelium</tissue>
    </source>
</reference>
<keyword evidence="8 9" id="KW-0137">Centromere</keyword>
<comment type="subcellular location">
    <subcellularLocation>
        <location evidence="9">Nucleus</location>
    </subcellularLocation>
    <subcellularLocation>
        <location evidence="9">Chromosome</location>
        <location evidence="9">Centromere</location>
        <location evidence="9">Kinetochore</location>
    </subcellularLocation>
</comment>
<keyword evidence="9" id="KW-0539">Nucleus</keyword>
<evidence type="ECO:0000313" key="12">
    <source>
        <dbReference type="EMBL" id="KAG5642570.1"/>
    </source>
</evidence>
<evidence type="ECO:0000256" key="9">
    <source>
        <dbReference type="RuleBase" id="RU367150"/>
    </source>
</evidence>
<dbReference type="GO" id="GO:0051301">
    <property type="term" value="P:cell division"/>
    <property type="evidence" value="ECO:0007669"/>
    <property type="project" value="UniProtKB-UniRule"/>
</dbReference>
<dbReference type="InterPro" id="IPR045143">
    <property type="entry name" value="Spc25"/>
</dbReference>
<feature type="coiled-coil region" evidence="10">
    <location>
        <begin position="91"/>
        <end position="139"/>
    </location>
</feature>
<dbReference type="CDD" id="cd23784">
    <property type="entry name" value="RWD_Spc25"/>
    <property type="match status" value="1"/>
</dbReference>
<evidence type="ECO:0000256" key="4">
    <source>
        <dbReference type="ARBA" id="ARBA00022776"/>
    </source>
</evidence>
<evidence type="ECO:0000313" key="13">
    <source>
        <dbReference type="Proteomes" id="UP000775547"/>
    </source>
</evidence>
<keyword evidence="6 10" id="KW-0175">Coiled coil</keyword>
<evidence type="ECO:0000256" key="8">
    <source>
        <dbReference type="ARBA" id="ARBA00023328"/>
    </source>
</evidence>
<keyword evidence="2 9" id="KW-0158">Chromosome</keyword>
<dbReference type="AlphaFoldDB" id="A0A9P7KB55"/>